<accession>S8ASL3</accession>
<protein>
    <submittedName>
        <fullName evidence="2">Uncharacterized protein</fullName>
    </submittedName>
</protein>
<keyword evidence="3" id="KW-1185">Reference proteome</keyword>
<evidence type="ECO:0000256" key="1">
    <source>
        <dbReference type="SAM" id="SignalP"/>
    </source>
</evidence>
<organism evidence="2 3">
    <name type="scientific">Dactylellina haptotyla (strain CBS 200.50)</name>
    <name type="common">Nematode-trapping fungus</name>
    <name type="synonym">Monacrosporium haptotylum</name>
    <dbReference type="NCBI Taxonomy" id="1284197"/>
    <lineage>
        <taxon>Eukaryota</taxon>
        <taxon>Fungi</taxon>
        <taxon>Dikarya</taxon>
        <taxon>Ascomycota</taxon>
        <taxon>Pezizomycotina</taxon>
        <taxon>Orbiliomycetes</taxon>
        <taxon>Orbiliales</taxon>
        <taxon>Orbiliaceae</taxon>
        <taxon>Dactylellina</taxon>
    </lineage>
</organism>
<evidence type="ECO:0000313" key="3">
    <source>
        <dbReference type="Proteomes" id="UP000015100"/>
    </source>
</evidence>
<keyword evidence="1" id="KW-0732">Signal</keyword>
<dbReference type="Proteomes" id="UP000015100">
    <property type="component" value="Unassembled WGS sequence"/>
</dbReference>
<proteinExistence type="predicted"/>
<reference evidence="2 3" key="1">
    <citation type="journal article" date="2013" name="PLoS Genet.">
        <title>Genomic mechanisms accounting for the adaptation to parasitism in nematode-trapping fungi.</title>
        <authorList>
            <person name="Meerupati T."/>
            <person name="Andersson K.M."/>
            <person name="Friman E."/>
            <person name="Kumar D."/>
            <person name="Tunlid A."/>
            <person name="Ahren D."/>
        </authorList>
    </citation>
    <scope>NUCLEOTIDE SEQUENCE [LARGE SCALE GENOMIC DNA]</scope>
    <source>
        <strain evidence="2 3">CBS 200.50</strain>
    </source>
</reference>
<reference evidence="3" key="2">
    <citation type="submission" date="2013-04" db="EMBL/GenBank/DDBJ databases">
        <title>Genomic mechanisms accounting for the adaptation to parasitism in nematode-trapping fungi.</title>
        <authorList>
            <person name="Ahren D.G."/>
        </authorList>
    </citation>
    <scope>NUCLEOTIDE SEQUENCE [LARGE SCALE GENOMIC DNA]</scope>
    <source>
        <strain evidence="3">CBS 200.50</strain>
    </source>
</reference>
<feature type="chain" id="PRO_5004560770" evidence="1">
    <location>
        <begin position="19"/>
        <end position="213"/>
    </location>
</feature>
<dbReference type="EMBL" id="AQGS01000003">
    <property type="protein sequence ID" value="EPS45834.1"/>
    <property type="molecule type" value="Genomic_DNA"/>
</dbReference>
<dbReference type="OMA" id="NIWETAS"/>
<comment type="caution">
    <text evidence="2">The sequence shown here is derived from an EMBL/GenBank/DDBJ whole genome shotgun (WGS) entry which is preliminary data.</text>
</comment>
<dbReference type="HOGENOM" id="CLU_1294357_0_0_1"/>
<dbReference type="OrthoDB" id="302705at2759"/>
<sequence>MLQFIWIVTFVLAFVAQAAPVKVRVNHVSVGNEPIEPDYARWTIFGGTSASFTNSGVAFKPSVPSSELKGSRYKVITPKMQSFLGERVVGEGISTDAITGIAITLILTDLSAGTHSLLTYHNAWDNLSKVANIKITINDVTGVSEAASSYVTFSVTSGQTVTIVYTPLATSGVTDLRAFVNAREIDGSNVADTVKYPIPGHGDEHYESDGAVK</sequence>
<dbReference type="eggNOG" id="ENOG502SJH5">
    <property type="taxonomic scope" value="Eukaryota"/>
</dbReference>
<evidence type="ECO:0000313" key="2">
    <source>
        <dbReference type="EMBL" id="EPS45834.1"/>
    </source>
</evidence>
<dbReference type="AlphaFoldDB" id="S8ASL3"/>
<gene>
    <name evidence="2" type="ORF">H072_292</name>
</gene>
<feature type="signal peptide" evidence="1">
    <location>
        <begin position="1"/>
        <end position="18"/>
    </location>
</feature>
<name>S8ASL3_DACHA</name>